<gene>
    <name evidence="1" type="ORF">QTG54_006227</name>
</gene>
<dbReference type="Proteomes" id="UP001224775">
    <property type="component" value="Unassembled WGS sequence"/>
</dbReference>
<evidence type="ECO:0000313" key="1">
    <source>
        <dbReference type="EMBL" id="KAK1742630.1"/>
    </source>
</evidence>
<reference evidence="1" key="1">
    <citation type="submission" date="2023-06" db="EMBL/GenBank/DDBJ databases">
        <title>Survivors Of The Sea: Transcriptome response of Skeletonema marinoi to long-term dormancy.</title>
        <authorList>
            <person name="Pinder M.I.M."/>
            <person name="Kourtchenko O."/>
            <person name="Robertson E.K."/>
            <person name="Larsson T."/>
            <person name="Maumus F."/>
            <person name="Osuna-Cruz C.M."/>
            <person name="Vancaester E."/>
            <person name="Stenow R."/>
            <person name="Vandepoele K."/>
            <person name="Ploug H."/>
            <person name="Bruchert V."/>
            <person name="Godhe A."/>
            <person name="Topel M."/>
        </authorList>
    </citation>
    <scope>NUCLEOTIDE SEQUENCE</scope>
    <source>
        <strain evidence="1">R05AC</strain>
    </source>
</reference>
<dbReference type="EMBL" id="JATAAI010000010">
    <property type="protein sequence ID" value="KAK1742630.1"/>
    <property type="molecule type" value="Genomic_DNA"/>
</dbReference>
<name>A0AAD8YBR1_9STRA</name>
<accession>A0AAD8YBR1</accession>
<evidence type="ECO:0000313" key="2">
    <source>
        <dbReference type="Proteomes" id="UP001224775"/>
    </source>
</evidence>
<protein>
    <submittedName>
        <fullName evidence="1">Uncharacterized protein</fullName>
    </submittedName>
</protein>
<organism evidence="1 2">
    <name type="scientific">Skeletonema marinoi</name>
    <dbReference type="NCBI Taxonomy" id="267567"/>
    <lineage>
        <taxon>Eukaryota</taxon>
        <taxon>Sar</taxon>
        <taxon>Stramenopiles</taxon>
        <taxon>Ochrophyta</taxon>
        <taxon>Bacillariophyta</taxon>
        <taxon>Coscinodiscophyceae</taxon>
        <taxon>Thalassiosirophycidae</taxon>
        <taxon>Thalassiosirales</taxon>
        <taxon>Skeletonemataceae</taxon>
        <taxon>Skeletonema</taxon>
        <taxon>Skeletonema marinoi-dohrnii complex</taxon>
    </lineage>
</organism>
<comment type="caution">
    <text evidence="1">The sequence shown here is derived from an EMBL/GenBank/DDBJ whole genome shotgun (WGS) entry which is preliminary data.</text>
</comment>
<keyword evidence="2" id="KW-1185">Reference proteome</keyword>
<sequence>MCKGKLNFSSKDFYLYFYHAVVRSKMTSPFWILIDDDVQEVWRSLKNYAPAT</sequence>
<dbReference type="AlphaFoldDB" id="A0AAD8YBR1"/>
<proteinExistence type="predicted"/>